<dbReference type="InterPro" id="IPR035979">
    <property type="entry name" value="RBD_domain_sf"/>
</dbReference>
<dbReference type="PROSITE" id="PS50089">
    <property type="entry name" value="ZF_RING_2"/>
    <property type="match status" value="1"/>
</dbReference>
<dbReference type="SUPFAM" id="SSF57850">
    <property type="entry name" value="RING/U-box"/>
    <property type="match status" value="1"/>
</dbReference>
<protein>
    <recommendedName>
        <fullName evidence="5">RING-type domain-containing protein</fullName>
    </recommendedName>
</protein>
<gene>
    <name evidence="6" type="ORF">HAZT_HAZT006065</name>
</gene>
<dbReference type="SUPFAM" id="SSF54928">
    <property type="entry name" value="RNA-binding domain, RBD"/>
    <property type="match status" value="1"/>
</dbReference>
<evidence type="ECO:0000256" key="1">
    <source>
        <dbReference type="ARBA" id="ARBA00022771"/>
    </source>
</evidence>
<reference evidence="6" key="3">
    <citation type="submission" date="2019-06" db="EMBL/GenBank/DDBJ databases">
        <authorList>
            <person name="Poynton C."/>
            <person name="Hasenbein S."/>
            <person name="Benoit J.B."/>
            <person name="Sepulveda M.S."/>
            <person name="Poelchau M.F."/>
            <person name="Murali S.C."/>
            <person name="Chen S."/>
            <person name="Glastad K.M."/>
            <person name="Werren J.H."/>
            <person name="Vineis J.H."/>
            <person name="Bowen J.L."/>
            <person name="Friedrich M."/>
            <person name="Jones J."/>
            <person name="Robertson H.M."/>
            <person name="Feyereisen R."/>
            <person name="Mechler-Hickson A."/>
            <person name="Mathers N."/>
            <person name="Lee C.E."/>
            <person name="Colbourne J.K."/>
            <person name="Biales A."/>
            <person name="Johnston J.S."/>
            <person name="Wellborn G.A."/>
            <person name="Rosendale A.J."/>
            <person name="Cridge A.G."/>
            <person name="Munoz-Torres M.C."/>
            <person name="Bain P.A."/>
            <person name="Manny A.R."/>
            <person name="Major K.M."/>
            <person name="Lambert F.N."/>
            <person name="Vulpe C.D."/>
            <person name="Tuck P."/>
            <person name="Blalock B.J."/>
            <person name="Lin Y.-Y."/>
            <person name="Smith M.E."/>
            <person name="Ochoa-Acuna H."/>
            <person name="Chen M.-J.M."/>
            <person name="Childers C.P."/>
            <person name="Qu J."/>
            <person name="Dugan S."/>
            <person name="Lee S.L."/>
            <person name="Chao H."/>
            <person name="Dinh H."/>
            <person name="Han Y."/>
            <person name="Doddapaneni H."/>
            <person name="Worley K.C."/>
            <person name="Muzny D.M."/>
            <person name="Gibbs R.A."/>
            <person name="Richards S."/>
        </authorList>
    </citation>
    <scope>NUCLEOTIDE SEQUENCE</scope>
    <source>
        <strain evidence="6">HAZT.00-mixed</strain>
        <tissue evidence="6">Whole organism</tissue>
    </source>
</reference>
<comment type="caution">
    <text evidence="6">The sequence shown here is derived from an EMBL/GenBank/DDBJ whole genome shotgun (WGS) entry which is preliminary data.</text>
</comment>
<evidence type="ECO:0000256" key="3">
    <source>
        <dbReference type="PROSITE-ProRule" id="PRU00175"/>
    </source>
</evidence>
<dbReference type="GO" id="GO:0003676">
    <property type="term" value="F:nucleic acid binding"/>
    <property type="evidence" value="ECO:0007669"/>
    <property type="project" value="InterPro"/>
</dbReference>
<evidence type="ECO:0000256" key="2">
    <source>
        <dbReference type="ARBA" id="ARBA00022833"/>
    </source>
</evidence>
<reference evidence="6" key="1">
    <citation type="submission" date="2014-08" db="EMBL/GenBank/DDBJ databases">
        <authorList>
            <person name="Murali S."/>
            <person name="Richards S."/>
            <person name="Bandaranaike D."/>
            <person name="Bellair M."/>
            <person name="Blankenburg K."/>
            <person name="Chao H."/>
            <person name="Dinh H."/>
            <person name="Doddapaneni H."/>
            <person name="Dugan-Rocha S."/>
            <person name="Elkadiri S."/>
            <person name="Gnanaolivu R."/>
            <person name="Hughes D."/>
            <person name="Lee S."/>
            <person name="Li M."/>
            <person name="Ming W."/>
            <person name="Munidasa M."/>
            <person name="Muniz J."/>
            <person name="Nguyen L."/>
            <person name="Osuji N."/>
            <person name="Pu L.-L."/>
            <person name="Puazo M."/>
            <person name="Skinner E."/>
            <person name="Qu C."/>
            <person name="Quiroz J."/>
            <person name="Raj R."/>
            <person name="Weissenberger G."/>
            <person name="Xin Y."/>
            <person name="Zou X."/>
            <person name="Han Y."/>
            <person name="Worley K."/>
            <person name="Muzny D."/>
            <person name="Gibbs R."/>
        </authorList>
    </citation>
    <scope>NUCLEOTIDE SEQUENCE</scope>
    <source>
        <strain evidence="6">HAZT.00-mixed</strain>
        <tissue evidence="6">Whole organism</tissue>
    </source>
</reference>
<dbReference type="Proteomes" id="UP000711488">
    <property type="component" value="Unassembled WGS sequence"/>
</dbReference>
<dbReference type="InterPro" id="IPR013083">
    <property type="entry name" value="Znf_RING/FYVE/PHD"/>
</dbReference>
<dbReference type="OrthoDB" id="6372820at2759"/>
<organism evidence="6">
    <name type="scientific">Hyalella azteca</name>
    <name type="common">Amphipod</name>
    <dbReference type="NCBI Taxonomy" id="294128"/>
    <lineage>
        <taxon>Eukaryota</taxon>
        <taxon>Metazoa</taxon>
        <taxon>Ecdysozoa</taxon>
        <taxon>Arthropoda</taxon>
        <taxon>Crustacea</taxon>
        <taxon>Multicrustacea</taxon>
        <taxon>Malacostraca</taxon>
        <taxon>Eumalacostraca</taxon>
        <taxon>Peracarida</taxon>
        <taxon>Amphipoda</taxon>
        <taxon>Senticaudata</taxon>
        <taxon>Talitrida</taxon>
        <taxon>Talitroidea</taxon>
        <taxon>Hyalellidae</taxon>
        <taxon>Hyalella</taxon>
    </lineage>
</organism>
<name>A0A6A0H8T5_HYAAZ</name>
<dbReference type="SMART" id="SM00184">
    <property type="entry name" value="RING"/>
    <property type="match status" value="1"/>
</dbReference>
<keyword evidence="1 3" id="KW-0863">Zinc-finger</keyword>
<sequence>MISLGRPLNDKMLSGLDPLPTDLLCSSGAGFSLAAPVNITVPSPISRTVFSETTASRAAPVSESQHAAYVRTAGASVAGQFLPQLVCLERKEANRQITVGTLPPTITGEEVKFVCSHIAQNLFSKFGEVESAVMLPAPGVALVTYKSKQVCLKVLQTHSSARPTSTMSSIPAMPQKDADASNDLVKLVNDVKAKNGNLVAPPASAQTPLTSVASSRGKPTTAAQSSHNHSQLSQFGAIPNALQNTAAAASAAPPVQKFTAPPRAASASNLPCIFLAELTAYPRINITVYPPTNLTVYRHCRVPDVSVKRSHERLADICQAQFGPDYSRESILSAISEVRQSNNNRLSGLAEDVIIKRVRQLVKPGRPKGNLTPIAPWANATTPQQKPLAAHVKKSVKDMKDEDCCICFSVMNQPDQVTKLECNHFFHSKCINDWFRTKRECPLCRTHSVDNQEYPPLSGARLKH</sequence>
<dbReference type="Gene3D" id="3.30.70.330">
    <property type="match status" value="1"/>
</dbReference>
<keyword evidence="2" id="KW-0862">Zinc</keyword>
<accession>A0A6A0H8T5</accession>
<evidence type="ECO:0000313" key="6">
    <source>
        <dbReference type="EMBL" id="KAA0202166.1"/>
    </source>
</evidence>
<dbReference type="EMBL" id="JQDR03004153">
    <property type="protein sequence ID" value="KAA0202166.1"/>
    <property type="molecule type" value="Genomic_DNA"/>
</dbReference>
<dbReference type="InterPro" id="IPR012677">
    <property type="entry name" value="Nucleotide-bd_a/b_plait_sf"/>
</dbReference>
<keyword evidence="1 3" id="KW-0479">Metal-binding</keyword>
<evidence type="ECO:0000259" key="5">
    <source>
        <dbReference type="PROSITE" id="PS50089"/>
    </source>
</evidence>
<dbReference type="Gene3D" id="3.30.40.10">
    <property type="entry name" value="Zinc/RING finger domain, C3HC4 (zinc finger)"/>
    <property type="match status" value="1"/>
</dbReference>
<proteinExistence type="predicted"/>
<feature type="compositionally biased region" description="Polar residues" evidence="4">
    <location>
        <begin position="204"/>
        <end position="230"/>
    </location>
</feature>
<dbReference type="Pfam" id="PF24905">
    <property type="entry name" value="TTC3_9th"/>
    <property type="match status" value="1"/>
</dbReference>
<reference evidence="6" key="2">
    <citation type="journal article" date="2018" name="Environ. Sci. Technol.">
        <title>The Toxicogenome of Hyalella azteca: A Model for Sediment Ecotoxicology and Evolutionary Toxicology.</title>
        <authorList>
            <person name="Poynton H.C."/>
            <person name="Hasenbein S."/>
            <person name="Benoit J.B."/>
            <person name="Sepulveda M.S."/>
            <person name="Poelchau M.F."/>
            <person name="Hughes D.S.T."/>
            <person name="Murali S.C."/>
            <person name="Chen S."/>
            <person name="Glastad K.M."/>
            <person name="Goodisman M.A.D."/>
            <person name="Werren J.H."/>
            <person name="Vineis J.H."/>
            <person name="Bowen J.L."/>
            <person name="Friedrich M."/>
            <person name="Jones J."/>
            <person name="Robertson H.M."/>
            <person name="Feyereisen R."/>
            <person name="Mechler-Hickson A."/>
            <person name="Mathers N."/>
            <person name="Lee C.E."/>
            <person name="Colbourne J.K."/>
            <person name="Biales A."/>
            <person name="Johnston J.S."/>
            <person name="Wellborn G.A."/>
            <person name="Rosendale A.J."/>
            <person name="Cridge A.G."/>
            <person name="Munoz-Torres M.C."/>
            <person name="Bain P.A."/>
            <person name="Manny A.R."/>
            <person name="Major K.M."/>
            <person name="Lambert F.N."/>
            <person name="Vulpe C.D."/>
            <person name="Tuck P."/>
            <person name="Blalock B.J."/>
            <person name="Lin Y.Y."/>
            <person name="Smith M.E."/>
            <person name="Ochoa-Acuna H."/>
            <person name="Chen M.M."/>
            <person name="Childers C.P."/>
            <person name="Qu J."/>
            <person name="Dugan S."/>
            <person name="Lee S.L."/>
            <person name="Chao H."/>
            <person name="Dinh H."/>
            <person name="Han Y."/>
            <person name="Doddapaneni H."/>
            <person name="Worley K.C."/>
            <person name="Muzny D.M."/>
            <person name="Gibbs R.A."/>
            <person name="Richards S."/>
        </authorList>
    </citation>
    <scope>NUCLEOTIDE SEQUENCE</scope>
    <source>
        <strain evidence="6">HAZT.00-mixed</strain>
        <tissue evidence="6">Whole organism</tissue>
    </source>
</reference>
<dbReference type="AlphaFoldDB" id="A0A6A0H8T5"/>
<dbReference type="CDD" id="cd16454">
    <property type="entry name" value="RING-H2_PA-TM-RING"/>
    <property type="match status" value="1"/>
</dbReference>
<feature type="region of interest" description="Disordered" evidence="4">
    <location>
        <begin position="197"/>
        <end position="230"/>
    </location>
</feature>
<dbReference type="InterPro" id="IPR001841">
    <property type="entry name" value="Znf_RING"/>
</dbReference>
<dbReference type="GO" id="GO:0008270">
    <property type="term" value="F:zinc ion binding"/>
    <property type="evidence" value="ECO:0007669"/>
    <property type="project" value="UniProtKB-KW"/>
</dbReference>
<dbReference type="PANTHER" id="PTHR17550">
    <property type="entry name" value="E3 UBIQUITIN-PROTEIN LIGASE TTC3"/>
    <property type="match status" value="1"/>
</dbReference>
<evidence type="ECO:0000256" key="4">
    <source>
        <dbReference type="SAM" id="MobiDB-lite"/>
    </source>
</evidence>
<dbReference type="PANTHER" id="PTHR17550:SF4">
    <property type="entry name" value="E3 UBIQUITIN-PROTEIN LIGASE TTC3"/>
    <property type="match status" value="1"/>
</dbReference>
<dbReference type="InterPro" id="IPR056870">
    <property type="entry name" value="TTC3/DZIP3/RBM44-like_helical"/>
</dbReference>
<dbReference type="Pfam" id="PF13639">
    <property type="entry name" value="zf-RING_2"/>
    <property type="match status" value="1"/>
</dbReference>
<feature type="domain" description="RING-type" evidence="5">
    <location>
        <begin position="404"/>
        <end position="445"/>
    </location>
</feature>
<dbReference type="CDD" id="cd00590">
    <property type="entry name" value="RRM_SF"/>
    <property type="match status" value="1"/>
</dbReference>